<evidence type="ECO:0000256" key="1">
    <source>
        <dbReference type="SAM" id="MobiDB-lite"/>
    </source>
</evidence>
<feature type="compositionally biased region" description="Basic and acidic residues" evidence="1">
    <location>
        <begin position="87"/>
        <end position="98"/>
    </location>
</feature>
<keyword evidence="3" id="KW-1185">Reference proteome</keyword>
<dbReference type="Proteomes" id="UP001420932">
    <property type="component" value="Unassembled WGS sequence"/>
</dbReference>
<dbReference type="EMBL" id="JBBNAF010000005">
    <property type="protein sequence ID" value="KAK9141802.1"/>
    <property type="molecule type" value="Genomic_DNA"/>
</dbReference>
<accession>A0AAP0PF75</accession>
<dbReference type="PANTHER" id="PTHR35121:SF2">
    <property type="entry name" value="SWIM-TYPE DOMAIN-CONTAINING PROTEIN"/>
    <property type="match status" value="1"/>
</dbReference>
<evidence type="ECO:0000313" key="2">
    <source>
        <dbReference type="EMBL" id="KAK9141802.1"/>
    </source>
</evidence>
<proteinExistence type="predicted"/>
<dbReference type="AlphaFoldDB" id="A0AAP0PF75"/>
<sequence>MATVAADSLLGCVFEGCIAGSDNDIERRPYHRNCGCGMHKSRGSCCKSSPKNQQVSFPMRRARSESCLVAMAASNQSSPSSPSPVVLKRERTHLDMRL</sequence>
<protein>
    <submittedName>
        <fullName evidence="2">Uncharacterized protein</fullName>
    </submittedName>
</protein>
<organism evidence="2 3">
    <name type="scientific">Stephania yunnanensis</name>
    <dbReference type="NCBI Taxonomy" id="152371"/>
    <lineage>
        <taxon>Eukaryota</taxon>
        <taxon>Viridiplantae</taxon>
        <taxon>Streptophyta</taxon>
        <taxon>Embryophyta</taxon>
        <taxon>Tracheophyta</taxon>
        <taxon>Spermatophyta</taxon>
        <taxon>Magnoliopsida</taxon>
        <taxon>Ranunculales</taxon>
        <taxon>Menispermaceae</taxon>
        <taxon>Menispermoideae</taxon>
        <taxon>Cissampelideae</taxon>
        <taxon>Stephania</taxon>
    </lineage>
</organism>
<reference evidence="2 3" key="1">
    <citation type="submission" date="2024-01" db="EMBL/GenBank/DDBJ databases">
        <title>Genome assemblies of Stephania.</title>
        <authorList>
            <person name="Yang L."/>
        </authorList>
    </citation>
    <scope>NUCLEOTIDE SEQUENCE [LARGE SCALE GENOMIC DNA]</scope>
    <source>
        <strain evidence="2">YNDBR</strain>
        <tissue evidence="2">Leaf</tissue>
    </source>
</reference>
<evidence type="ECO:0000313" key="3">
    <source>
        <dbReference type="Proteomes" id="UP001420932"/>
    </source>
</evidence>
<comment type="caution">
    <text evidence="2">The sequence shown here is derived from an EMBL/GenBank/DDBJ whole genome shotgun (WGS) entry which is preliminary data.</text>
</comment>
<name>A0AAP0PF75_9MAGN</name>
<feature type="region of interest" description="Disordered" evidence="1">
    <location>
        <begin position="73"/>
        <end position="98"/>
    </location>
</feature>
<dbReference type="PANTHER" id="PTHR35121">
    <property type="entry name" value="HOMEODOMAIN PROTEIN 8, PUTATIVE-RELATED"/>
    <property type="match status" value="1"/>
</dbReference>
<gene>
    <name evidence="2" type="ORF">Syun_011202</name>
</gene>